<dbReference type="EMBL" id="LFTY01000002">
    <property type="protein sequence ID" value="KMW59836.1"/>
    <property type="molecule type" value="Genomic_DNA"/>
</dbReference>
<dbReference type="AlphaFoldDB" id="A0A0J9EB27"/>
<reference evidence="1 2" key="1">
    <citation type="submission" date="2015-06" db="EMBL/GenBank/DDBJ databases">
        <title>Draft genome sequence of an Alphaproteobacteria species associated to the Mediterranean sponge Oscarella lobularis.</title>
        <authorList>
            <person name="Jourda C."/>
            <person name="Santini S."/>
            <person name="Claverie J.-M."/>
        </authorList>
    </citation>
    <scope>NUCLEOTIDE SEQUENCE [LARGE SCALE GENOMIC DNA]</scope>
    <source>
        <strain evidence="1">IGS</strain>
    </source>
</reference>
<proteinExistence type="predicted"/>
<evidence type="ECO:0000313" key="1">
    <source>
        <dbReference type="EMBL" id="KMW59836.1"/>
    </source>
</evidence>
<organism evidence="1 2">
    <name type="scientific">Candidatus Rhodobacter oscarellae</name>
    <dbReference type="NCBI Taxonomy" id="1675527"/>
    <lineage>
        <taxon>Bacteria</taxon>
        <taxon>Pseudomonadati</taxon>
        <taxon>Pseudomonadota</taxon>
        <taxon>Alphaproteobacteria</taxon>
        <taxon>Rhodobacterales</taxon>
        <taxon>Rhodobacter group</taxon>
        <taxon>Rhodobacter</taxon>
    </lineage>
</organism>
<comment type="caution">
    <text evidence="1">The sequence shown here is derived from an EMBL/GenBank/DDBJ whole genome shotgun (WGS) entry which is preliminary data.</text>
</comment>
<keyword evidence="2" id="KW-1185">Reference proteome</keyword>
<protein>
    <submittedName>
        <fullName evidence="1">Uncharacterized protein</fullName>
    </submittedName>
</protein>
<evidence type="ECO:0000313" key="2">
    <source>
        <dbReference type="Proteomes" id="UP000037178"/>
    </source>
</evidence>
<name>A0A0J9EB27_9RHOB</name>
<accession>A0A0J9EB27</accession>
<gene>
    <name evidence="1" type="ORF">AIOL_004820</name>
</gene>
<sequence>MPGWALVLRLVSSWVEIPQSGGGQNAHSCAEISVGDQFG</sequence>
<dbReference type="Proteomes" id="UP000037178">
    <property type="component" value="Unassembled WGS sequence"/>
</dbReference>